<evidence type="ECO:0000256" key="6">
    <source>
        <dbReference type="ARBA" id="ARBA00038076"/>
    </source>
</evidence>
<comment type="caution">
    <text evidence="10">The sequence shown here is derived from an EMBL/GenBank/DDBJ whole genome shotgun (WGS) entry which is preliminary data.</text>
</comment>
<dbReference type="GO" id="GO:0022857">
    <property type="term" value="F:transmembrane transporter activity"/>
    <property type="evidence" value="ECO:0007669"/>
    <property type="project" value="TreeGrafter"/>
</dbReference>
<organism evidence="10">
    <name type="scientific">Fervidicoccus fontis</name>
    <dbReference type="NCBI Taxonomy" id="683846"/>
    <lineage>
        <taxon>Archaea</taxon>
        <taxon>Thermoproteota</taxon>
        <taxon>Thermoprotei</taxon>
        <taxon>Fervidicoccales</taxon>
        <taxon>Fervidicoccaceae</taxon>
        <taxon>Fervidicoccus</taxon>
    </lineage>
</organism>
<evidence type="ECO:0000256" key="5">
    <source>
        <dbReference type="ARBA" id="ARBA00023136"/>
    </source>
</evidence>
<feature type="transmembrane region" description="Helical" evidence="7">
    <location>
        <begin position="257"/>
        <end position="277"/>
    </location>
</feature>
<comment type="subcellular location">
    <subcellularLocation>
        <location evidence="1">Cell membrane</location>
        <topology evidence="1">Multi-pass membrane protein</topology>
    </subcellularLocation>
</comment>
<dbReference type="InterPro" id="IPR025857">
    <property type="entry name" value="MacB_PCD"/>
</dbReference>
<dbReference type="GO" id="GO:0005886">
    <property type="term" value="C:plasma membrane"/>
    <property type="evidence" value="ECO:0007669"/>
    <property type="project" value="UniProtKB-SubCell"/>
</dbReference>
<accession>A0A7J3SM04</accession>
<feature type="transmembrane region" description="Helical" evidence="7">
    <location>
        <begin position="372"/>
        <end position="395"/>
    </location>
</feature>
<evidence type="ECO:0000256" key="3">
    <source>
        <dbReference type="ARBA" id="ARBA00022692"/>
    </source>
</evidence>
<reference evidence="10" key="1">
    <citation type="journal article" date="2020" name="mSystems">
        <title>Genome- and Community-Level Interaction Insights into Carbon Utilization and Element Cycling Functions of Hydrothermarchaeota in Hydrothermal Sediment.</title>
        <authorList>
            <person name="Zhou Z."/>
            <person name="Liu Y."/>
            <person name="Xu W."/>
            <person name="Pan J."/>
            <person name="Luo Z.H."/>
            <person name="Li M."/>
        </authorList>
    </citation>
    <scope>NUCLEOTIDE SEQUENCE [LARGE SCALE GENOMIC DNA]</scope>
    <source>
        <strain evidence="10">SpSt-885</strain>
    </source>
</reference>
<keyword evidence="5 7" id="KW-0472">Membrane</keyword>
<feature type="transmembrane region" description="Helical" evidence="7">
    <location>
        <begin position="283"/>
        <end position="302"/>
    </location>
</feature>
<sequence length="412" mass="43993">MSGILSFFSFLWISFKMAIRTLGQRKIRSVLTILGILIGPAVIITIGAVVGGYSQYIINQVSSLGQNNIMITPSSDYTLTNDDLNFFRSQPNVDRAEPYYLTQAIVKRGDKDLQVYVYCTSVEFILQSIGGIKIESGEAPSSSDILGALIGYKIAYDDNNNLVYGIGDVVPVKYYASIKNGIPQYKTTNVIVRGITAEYGGALFFSPDQTIFTPLDAGQKIFGMKEWSGVIVRMTDPAYVKEFVNTVRNTYGDKVSVISFSAIADVVSSITAAVSYVNYVASLSAVAVAVAGTTATMVTSVIERTREIGVMKAIGYTNGKVIIMILSESLLMSFAAAASGSALGVLGALYLGRSGMMIKAGTTSITLSAHPLFTASLFISAVSLTVMVGIIGGLLPAYMAAKIPPAVALRYE</sequence>
<proteinExistence type="inferred from homology"/>
<feature type="domain" description="MacB-like periplasmic core" evidence="9">
    <location>
        <begin position="29"/>
        <end position="248"/>
    </location>
</feature>
<dbReference type="AlphaFoldDB" id="A0A7J3SM04"/>
<evidence type="ECO:0000256" key="4">
    <source>
        <dbReference type="ARBA" id="ARBA00022989"/>
    </source>
</evidence>
<keyword evidence="3 7" id="KW-0812">Transmembrane</keyword>
<keyword evidence="4 7" id="KW-1133">Transmembrane helix</keyword>
<evidence type="ECO:0000259" key="8">
    <source>
        <dbReference type="Pfam" id="PF02687"/>
    </source>
</evidence>
<dbReference type="PANTHER" id="PTHR30572:SF4">
    <property type="entry name" value="ABC TRANSPORTER PERMEASE YTRF"/>
    <property type="match status" value="1"/>
</dbReference>
<feature type="transmembrane region" description="Helical" evidence="7">
    <location>
        <begin position="330"/>
        <end position="352"/>
    </location>
</feature>
<dbReference type="InterPro" id="IPR003838">
    <property type="entry name" value="ABC3_permease_C"/>
</dbReference>
<dbReference type="PANTHER" id="PTHR30572">
    <property type="entry name" value="MEMBRANE COMPONENT OF TRANSPORTER-RELATED"/>
    <property type="match status" value="1"/>
</dbReference>
<comment type="similarity">
    <text evidence="6">Belongs to the ABC-4 integral membrane protein family.</text>
</comment>
<keyword evidence="2" id="KW-1003">Cell membrane</keyword>
<protein>
    <submittedName>
        <fullName evidence="10">ABC transporter permease</fullName>
    </submittedName>
</protein>
<gene>
    <name evidence="10" type="ORF">ENW83_05035</name>
</gene>
<feature type="transmembrane region" description="Helical" evidence="7">
    <location>
        <begin position="33"/>
        <end position="53"/>
    </location>
</feature>
<evidence type="ECO:0000259" key="9">
    <source>
        <dbReference type="Pfam" id="PF12704"/>
    </source>
</evidence>
<feature type="domain" description="ABC3 transporter permease C-terminal" evidence="8">
    <location>
        <begin position="280"/>
        <end position="405"/>
    </location>
</feature>
<dbReference type="InterPro" id="IPR050250">
    <property type="entry name" value="Macrolide_Exporter_MacB"/>
</dbReference>
<dbReference type="Pfam" id="PF02687">
    <property type="entry name" value="FtsX"/>
    <property type="match status" value="1"/>
</dbReference>
<evidence type="ECO:0000256" key="2">
    <source>
        <dbReference type="ARBA" id="ARBA00022475"/>
    </source>
</evidence>
<evidence type="ECO:0000313" key="10">
    <source>
        <dbReference type="EMBL" id="HGZ60547.1"/>
    </source>
</evidence>
<evidence type="ECO:0000256" key="1">
    <source>
        <dbReference type="ARBA" id="ARBA00004651"/>
    </source>
</evidence>
<evidence type="ECO:0000256" key="7">
    <source>
        <dbReference type="SAM" id="Phobius"/>
    </source>
</evidence>
<dbReference type="EMBL" id="DTLS01000147">
    <property type="protein sequence ID" value="HGZ60547.1"/>
    <property type="molecule type" value="Genomic_DNA"/>
</dbReference>
<dbReference type="Pfam" id="PF12704">
    <property type="entry name" value="MacB_PCD"/>
    <property type="match status" value="1"/>
</dbReference>
<name>A0A7J3SM04_9CREN</name>